<dbReference type="InParanoid" id="D0RM44"/>
<feature type="region of interest" description="Disordered" evidence="1">
    <location>
        <begin position="40"/>
        <end position="60"/>
    </location>
</feature>
<dbReference type="GeneID" id="9468390"/>
<name>D0RM44_PHYIT</name>
<dbReference type="HOGENOM" id="CLU_2113714_0_0_1"/>
<dbReference type="Proteomes" id="UP000006643">
    <property type="component" value="Unassembled WGS sequence"/>
</dbReference>
<organism evidence="2 3">
    <name type="scientific">Phytophthora infestans (strain T30-4)</name>
    <name type="common">Potato late blight agent</name>
    <dbReference type="NCBI Taxonomy" id="403677"/>
    <lineage>
        <taxon>Eukaryota</taxon>
        <taxon>Sar</taxon>
        <taxon>Stramenopiles</taxon>
        <taxon>Oomycota</taxon>
        <taxon>Peronosporomycetes</taxon>
        <taxon>Peronosporales</taxon>
        <taxon>Peronosporaceae</taxon>
        <taxon>Phytophthora</taxon>
    </lineage>
</organism>
<proteinExistence type="predicted"/>
<dbReference type="RefSeq" id="XP_002909886.1">
    <property type="nucleotide sequence ID" value="XM_002909840.1"/>
</dbReference>
<dbReference type="VEuPathDB" id="FungiDB:PITG_22303"/>
<dbReference type="OrthoDB" id="91337at2759"/>
<dbReference type="AlphaFoldDB" id="D0RM44"/>
<sequence length="115" mass="12888">MTTALGKPTRVQLSNVPYAQHLEKNIISYGLLEFKGYVQSTGGADSSASDSPSDESDVRKIASTKGRILERSHLWIHLEKAAHFEIFLPELKSRELREQDYVTAVADQVIARMKN</sequence>
<gene>
    <name evidence="2" type="ORF">PITG_22303</name>
</gene>
<accession>D0RM44</accession>
<dbReference type="KEGG" id="pif:PITG_22303"/>
<protein>
    <submittedName>
        <fullName evidence="2">Uncharacterized protein</fullName>
    </submittedName>
</protein>
<reference evidence="3" key="1">
    <citation type="journal article" date="2009" name="Nature">
        <title>Genome sequence and analysis of the Irish potato famine pathogen Phytophthora infestans.</title>
        <authorList>
            <consortium name="The Broad Institute Genome Sequencing Platform"/>
            <person name="Haas B.J."/>
            <person name="Kamoun S."/>
            <person name="Zody M.C."/>
            <person name="Jiang R.H."/>
            <person name="Handsaker R.E."/>
            <person name="Cano L.M."/>
            <person name="Grabherr M."/>
            <person name="Kodira C.D."/>
            <person name="Raffaele S."/>
            <person name="Torto-Alalibo T."/>
            <person name="Bozkurt T.O."/>
            <person name="Ah-Fong A.M."/>
            <person name="Alvarado L."/>
            <person name="Anderson V.L."/>
            <person name="Armstrong M.R."/>
            <person name="Avrova A."/>
            <person name="Baxter L."/>
            <person name="Beynon J."/>
            <person name="Boevink P.C."/>
            <person name="Bollmann S.R."/>
            <person name="Bos J.I."/>
            <person name="Bulone V."/>
            <person name="Cai G."/>
            <person name="Cakir C."/>
            <person name="Carrington J.C."/>
            <person name="Chawner M."/>
            <person name="Conti L."/>
            <person name="Costanzo S."/>
            <person name="Ewan R."/>
            <person name="Fahlgren N."/>
            <person name="Fischbach M.A."/>
            <person name="Fugelstad J."/>
            <person name="Gilroy E.M."/>
            <person name="Gnerre S."/>
            <person name="Green P.J."/>
            <person name="Grenville-Briggs L.J."/>
            <person name="Griffith J."/>
            <person name="Grunwald N.J."/>
            <person name="Horn K."/>
            <person name="Horner N.R."/>
            <person name="Hu C.H."/>
            <person name="Huitema E."/>
            <person name="Jeong D.H."/>
            <person name="Jones A.M."/>
            <person name="Jones J.D."/>
            <person name="Jones R.W."/>
            <person name="Karlsson E.K."/>
            <person name="Kunjeti S.G."/>
            <person name="Lamour K."/>
            <person name="Liu Z."/>
            <person name="Ma L."/>
            <person name="Maclean D."/>
            <person name="Chibucos M.C."/>
            <person name="McDonald H."/>
            <person name="McWalters J."/>
            <person name="Meijer H.J."/>
            <person name="Morgan W."/>
            <person name="Morris P.F."/>
            <person name="Munro C.A."/>
            <person name="O'Neill K."/>
            <person name="Ospina-Giraldo M."/>
            <person name="Pinzon A."/>
            <person name="Pritchard L."/>
            <person name="Ramsahoye B."/>
            <person name="Ren Q."/>
            <person name="Restrepo S."/>
            <person name="Roy S."/>
            <person name="Sadanandom A."/>
            <person name="Savidor A."/>
            <person name="Schornack S."/>
            <person name="Schwartz D.C."/>
            <person name="Schumann U.D."/>
            <person name="Schwessinger B."/>
            <person name="Seyer L."/>
            <person name="Sharpe T."/>
            <person name="Silvar C."/>
            <person name="Song J."/>
            <person name="Studholme D.J."/>
            <person name="Sykes S."/>
            <person name="Thines M."/>
            <person name="van de Vondervoort P.J."/>
            <person name="Phuntumart V."/>
            <person name="Wawra S."/>
            <person name="Weide R."/>
            <person name="Win J."/>
            <person name="Young C."/>
            <person name="Zhou S."/>
            <person name="Fry W."/>
            <person name="Meyers B.C."/>
            <person name="van West P."/>
            <person name="Ristaino J."/>
            <person name="Govers F."/>
            <person name="Birch P.R."/>
            <person name="Whisson S.C."/>
            <person name="Judelson H.S."/>
            <person name="Nusbaum C."/>
        </authorList>
    </citation>
    <scope>NUCLEOTIDE SEQUENCE [LARGE SCALE GENOMIC DNA]</scope>
    <source>
        <strain evidence="3">T30-4</strain>
    </source>
</reference>
<evidence type="ECO:0000313" key="2">
    <source>
        <dbReference type="EMBL" id="EEY59050.1"/>
    </source>
</evidence>
<keyword evidence="3" id="KW-1185">Reference proteome</keyword>
<dbReference type="EMBL" id="GG689729">
    <property type="protein sequence ID" value="EEY59050.1"/>
    <property type="molecule type" value="Genomic_DNA"/>
</dbReference>
<evidence type="ECO:0000313" key="3">
    <source>
        <dbReference type="Proteomes" id="UP000006643"/>
    </source>
</evidence>
<evidence type="ECO:0000256" key="1">
    <source>
        <dbReference type="SAM" id="MobiDB-lite"/>
    </source>
</evidence>